<proteinExistence type="predicted"/>
<gene>
    <name evidence="3" type="ORF">FE240_07630</name>
</gene>
<dbReference type="Pfam" id="PF04536">
    <property type="entry name" value="TPM_phosphatase"/>
    <property type="match status" value="1"/>
</dbReference>
<dbReference type="InterPro" id="IPR007621">
    <property type="entry name" value="TPM_dom"/>
</dbReference>
<dbReference type="Gene3D" id="3.10.310.50">
    <property type="match status" value="1"/>
</dbReference>
<evidence type="ECO:0000259" key="2">
    <source>
        <dbReference type="Pfam" id="PF04536"/>
    </source>
</evidence>
<dbReference type="EMBL" id="CP040449">
    <property type="protein sequence ID" value="QFI54582.1"/>
    <property type="molecule type" value="Genomic_DNA"/>
</dbReference>
<keyword evidence="4" id="KW-1185">Reference proteome</keyword>
<feature type="transmembrane region" description="Helical" evidence="1">
    <location>
        <begin position="67"/>
        <end position="85"/>
    </location>
</feature>
<dbReference type="PANTHER" id="PTHR30373:SF8">
    <property type="entry name" value="BLL7265 PROTEIN"/>
    <property type="match status" value="1"/>
</dbReference>
<dbReference type="KEGG" id="asim:FE240_07630"/>
<sequence>MISKQFFHTLNTRVRKAEQATDAELVTVLAPASDGYRFIPTLWAALLAMLTPLLVHELGFWMDWHEILMVQWAVWLLLTLLFQWTPIKMWLVPASVKHHRASLMARLQFIEQGLHRTRDRLGVLIFVSVAEHYVEILADDGVAQHIEDHVWQELIDDFVEQVRRGKVEEGFVECVQRTGEILADVFPPTHERNELSDDLVVLDQP</sequence>
<keyword evidence="1" id="KW-0472">Membrane</keyword>
<dbReference type="RefSeq" id="WP_193004030.1">
    <property type="nucleotide sequence ID" value="NZ_CP040449.1"/>
</dbReference>
<dbReference type="Proteomes" id="UP000594034">
    <property type="component" value="Chromosome"/>
</dbReference>
<organism evidence="3 4">
    <name type="scientific">Aeromonas simiae</name>
    <dbReference type="NCBI Taxonomy" id="218936"/>
    <lineage>
        <taxon>Bacteria</taxon>
        <taxon>Pseudomonadati</taxon>
        <taxon>Pseudomonadota</taxon>
        <taxon>Gammaproteobacteria</taxon>
        <taxon>Aeromonadales</taxon>
        <taxon>Aeromonadaceae</taxon>
        <taxon>Aeromonas</taxon>
    </lineage>
</organism>
<keyword evidence="1" id="KW-0812">Transmembrane</keyword>
<feature type="transmembrane region" description="Helical" evidence="1">
    <location>
        <begin position="35"/>
        <end position="55"/>
    </location>
</feature>
<evidence type="ECO:0000256" key="1">
    <source>
        <dbReference type="SAM" id="Phobius"/>
    </source>
</evidence>
<dbReference type="AlphaFoldDB" id="A0A5J6WUH7"/>
<accession>A0A5J6WUH7</accession>
<evidence type="ECO:0000313" key="4">
    <source>
        <dbReference type="Proteomes" id="UP000594034"/>
    </source>
</evidence>
<reference evidence="3 4" key="1">
    <citation type="submission" date="2019-05" db="EMBL/GenBank/DDBJ databases">
        <title>OXA-830, a novel chromosomally encoded expanded-spectrum class D beta-lactamase in Aeromonas simiae.</title>
        <authorList>
            <person name="Zhou W."/>
            <person name="Chen Q."/>
        </authorList>
    </citation>
    <scope>NUCLEOTIDE SEQUENCE [LARGE SCALE GENOMIC DNA]</scope>
    <source>
        <strain evidence="3 4">A6</strain>
    </source>
</reference>
<feature type="domain" description="TPM" evidence="2">
    <location>
        <begin position="109"/>
        <end position="179"/>
    </location>
</feature>
<name>A0A5J6WUH7_9GAMM</name>
<evidence type="ECO:0000313" key="3">
    <source>
        <dbReference type="EMBL" id="QFI54582.1"/>
    </source>
</evidence>
<dbReference type="PANTHER" id="PTHR30373">
    <property type="entry name" value="UPF0603 PROTEIN YGCG"/>
    <property type="match status" value="1"/>
</dbReference>
<keyword evidence="1" id="KW-1133">Transmembrane helix</keyword>
<protein>
    <recommendedName>
        <fullName evidence="2">TPM domain-containing protein</fullName>
    </recommendedName>
</protein>